<protein>
    <recommendedName>
        <fullName evidence="3">Probable chemoreceptor glutamine deamidase CheD</fullName>
        <ecNumber evidence="3">3.5.1.44</ecNumber>
    </recommendedName>
</protein>
<dbReference type="PANTHER" id="PTHR35147">
    <property type="entry name" value="CHEMORECEPTOR GLUTAMINE DEAMIDASE CHED-RELATED"/>
    <property type="match status" value="1"/>
</dbReference>
<evidence type="ECO:0000256" key="1">
    <source>
        <dbReference type="ARBA" id="ARBA00022500"/>
    </source>
</evidence>
<dbReference type="OrthoDB" id="9807202at2"/>
<comment type="function">
    <text evidence="3">Probably deamidates glutamine residues to glutamate on methyl-accepting chemotaxis receptors (MCPs), playing an important role in chemotaxis.</text>
</comment>
<dbReference type="GO" id="GO:0050568">
    <property type="term" value="F:protein-glutamine glutaminase activity"/>
    <property type="evidence" value="ECO:0007669"/>
    <property type="project" value="UniProtKB-UniRule"/>
</dbReference>
<evidence type="ECO:0000313" key="5">
    <source>
        <dbReference type="Proteomes" id="UP000186098"/>
    </source>
</evidence>
<evidence type="ECO:0000313" key="4">
    <source>
        <dbReference type="EMBL" id="SIS89546.1"/>
    </source>
</evidence>
<comment type="catalytic activity">
    <reaction evidence="3">
        <text>L-glutaminyl-[protein] + H2O = L-glutamyl-[protein] + NH4(+)</text>
        <dbReference type="Rhea" id="RHEA:16441"/>
        <dbReference type="Rhea" id="RHEA-COMP:10207"/>
        <dbReference type="Rhea" id="RHEA-COMP:10208"/>
        <dbReference type="ChEBI" id="CHEBI:15377"/>
        <dbReference type="ChEBI" id="CHEBI:28938"/>
        <dbReference type="ChEBI" id="CHEBI:29973"/>
        <dbReference type="ChEBI" id="CHEBI:30011"/>
        <dbReference type="EC" id="3.5.1.44"/>
    </reaction>
</comment>
<accession>A0A1N7MTX2</accession>
<keyword evidence="5" id="KW-1185">Reference proteome</keyword>
<dbReference type="CDD" id="cd16352">
    <property type="entry name" value="CheD"/>
    <property type="match status" value="1"/>
</dbReference>
<dbReference type="InterPro" id="IPR005659">
    <property type="entry name" value="Chemorcpt_Glu_NH3ase_CheD"/>
</dbReference>
<gene>
    <name evidence="3" type="primary">cheD</name>
    <name evidence="4" type="ORF">SAMN05421795_1101</name>
</gene>
<dbReference type="SUPFAM" id="SSF64438">
    <property type="entry name" value="CNF1/YfiH-like putative cysteine hydrolases"/>
    <property type="match status" value="1"/>
</dbReference>
<dbReference type="EC" id="3.5.1.44" evidence="3"/>
<reference evidence="5" key="1">
    <citation type="submission" date="2017-01" db="EMBL/GenBank/DDBJ databases">
        <authorList>
            <person name="Varghese N."/>
            <person name="Submissions S."/>
        </authorList>
    </citation>
    <scope>NUCLEOTIDE SEQUENCE [LARGE SCALE GENOMIC DNA]</scope>
    <source>
        <strain evidence="5">DSM 18714</strain>
    </source>
</reference>
<proteinExistence type="inferred from homology"/>
<dbReference type="STRING" id="407234.SAMN05421795_1101"/>
<dbReference type="RefSeq" id="WP_076367429.1">
    <property type="nucleotide sequence ID" value="NZ_FTOM01000010.1"/>
</dbReference>
<name>A0A1N7MTX2_9RHOB</name>
<dbReference type="AlphaFoldDB" id="A0A1N7MTX2"/>
<dbReference type="HAMAP" id="MF_01440">
    <property type="entry name" value="CheD"/>
    <property type="match status" value="1"/>
</dbReference>
<evidence type="ECO:0000256" key="2">
    <source>
        <dbReference type="ARBA" id="ARBA00022801"/>
    </source>
</evidence>
<dbReference type="Proteomes" id="UP000186098">
    <property type="component" value="Unassembled WGS sequence"/>
</dbReference>
<dbReference type="InterPro" id="IPR011324">
    <property type="entry name" value="Cytotoxic_necrot_fac-like_cat"/>
</dbReference>
<sequence>MSMHFNKPGRPRHITQGEFAIGDGSGGSLTTILGSCVATCLFDEQAGVGGMNHFLLPEGSTQGVQVASFGVNAMELLINALTKQGARRDRLKAKIFGGARMIEGLSDVGAKNAVFVRDFLRREGIVCVGESLGGTSARRVEFWPETGRARQRLLDDARLREEPPKTAGNEVELF</sequence>
<dbReference type="EMBL" id="FTOM01000010">
    <property type="protein sequence ID" value="SIS89546.1"/>
    <property type="molecule type" value="Genomic_DNA"/>
</dbReference>
<dbReference type="PANTHER" id="PTHR35147:SF3">
    <property type="entry name" value="CHEMORECEPTOR GLUTAMINE DEAMIDASE CHED 1-RELATED"/>
    <property type="match status" value="1"/>
</dbReference>
<organism evidence="4 5">
    <name type="scientific">Phaeovulum vinaykumarii</name>
    <dbReference type="NCBI Taxonomy" id="407234"/>
    <lineage>
        <taxon>Bacteria</taxon>
        <taxon>Pseudomonadati</taxon>
        <taxon>Pseudomonadota</taxon>
        <taxon>Alphaproteobacteria</taxon>
        <taxon>Rhodobacterales</taxon>
        <taxon>Paracoccaceae</taxon>
        <taxon>Phaeovulum</taxon>
    </lineage>
</organism>
<dbReference type="InterPro" id="IPR038592">
    <property type="entry name" value="CheD-like_sf"/>
</dbReference>
<keyword evidence="2 3" id="KW-0378">Hydrolase</keyword>
<dbReference type="Pfam" id="PF03975">
    <property type="entry name" value="CheD"/>
    <property type="match status" value="1"/>
</dbReference>
<dbReference type="GO" id="GO:0006935">
    <property type="term" value="P:chemotaxis"/>
    <property type="evidence" value="ECO:0007669"/>
    <property type="project" value="UniProtKB-UniRule"/>
</dbReference>
<dbReference type="Gene3D" id="3.30.1330.200">
    <property type="match status" value="1"/>
</dbReference>
<evidence type="ECO:0000256" key="3">
    <source>
        <dbReference type="HAMAP-Rule" id="MF_01440"/>
    </source>
</evidence>
<comment type="similarity">
    <text evidence="3">Belongs to the CheD family.</text>
</comment>
<keyword evidence="1 3" id="KW-0145">Chemotaxis</keyword>